<feature type="transmembrane region" description="Helical" evidence="1">
    <location>
        <begin position="212"/>
        <end position="237"/>
    </location>
</feature>
<evidence type="ECO:0000256" key="1">
    <source>
        <dbReference type="SAM" id="Phobius"/>
    </source>
</evidence>
<keyword evidence="1" id="KW-1133">Transmembrane helix</keyword>
<organism evidence="2 3">
    <name type="scientific">Stylonychia lemnae</name>
    <name type="common">Ciliate</name>
    <dbReference type="NCBI Taxonomy" id="5949"/>
    <lineage>
        <taxon>Eukaryota</taxon>
        <taxon>Sar</taxon>
        <taxon>Alveolata</taxon>
        <taxon>Ciliophora</taxon>
        <taxon>Intramacronucleata</taxon>
        <taxon>Spirotrichea</taxon>
        <taxon>Stichotrichia</taxon>
        <taxon>Sporadotrichida</taxon>
        <taxon>Oxytrichidae</taxon>
        <taxon>Stylonychinae</taxon>
        <taxon>Stylonychia</taxon>
    </lineage>
</organism>
<keyword evidence="1" id="KW-0812">Transmembrane</keyword>
<sequence length="277" mass="32242">MSNDANLTRDSVDSQQEYVQKQVIYDPNKNLSCFEKLLRRLNIDRLSELEDGPGIHRDSQTLMKQMEQMKGVTKCISLSLLVLSVVYLFTRIQSYYELQAYKEKNSKSLIGTNAFKYENIELLHFFTIAHSFTCVVISSFVYMMLKKNTFIDRRQYYFVLGMTTIVTLLYFFAILYIVYRSTYVTSNQYNAIIVFESVLDIIGSISSNPLSFLFALMMNFVLLFGIFCLNLCSIYLADIARALEQKRTGGRRQNELELNSLVKMQWNNKQIQKEESA</sequence>
<feature type="transmembrane region" description="Helical" evidence="1">
    <location>
        <begin position="122"/>
        <end position="145"/>
    </location>
</feature>
<keyword evidence="3" id="KW-1185">Reference proteome</keyword>
<protein>
    <submittedName>
        <fullName evidence="2">Uncharacterized protein</fullName>
    </submittedName>
</protein>
<name>A0A077ZRW7_STYLE</name>
<accession>A0A077ZRW7</accession>
<dbReference type="Proteomes" id="UP000039865">
    <property type="component" value="Unassembled WGS sequence"/>
</dbReference>
<evidence type="ECO:0000313" key="2">
    <source>
        <dbReference type="EMBL" id="CDW72105.1"/>
    </source>
</evidence>
<dbReference type="AlphaFoldDB" id="A0A077ZRW7"/>
<gene>
    <name evidence="2" type="primary">Contig8922.g451</name>
    <name evidence="2" type="ORF">STYLEM_1059</name>
</gene>
<proteinExistence type="predicted"/>
<keyword evidence="1" id="KW-0472">Membrane</keyword>
<evidence type="ECO:0000313" key="3">
    <source>
        <dbReference type="Proteomes" id="UP000039865"/>
    </source>
</evidence>
<feature type="transmembrane region" description="Helical" evidence="1">
    <location>
        <begin position="71"/>
        <end position="89"/>
    </location>
</feature>
<dbReference type="InParanoid" id="A0A077ZRW7"/>
<dbReference type="OrthoDB" id="322854at2759"/>
<dbReference type="EMBL" id="CCKQ01001014">
    <property type="protein sequence ID" value="CDW72105.1"/>
    <property type="molecule type" value="Genomic_DNA"/>
</dbReference>
<reference evidence="2 3" key="1">
    <citation type="submission" date="2014-06" db="EMBL/GenBank/DDBJ databases">
        <authorList>
            <person name="Swart Estienne"/>
        </authorList>
    </citation>
    <scope>NUCLEOTIDE SEQUENCE [LARGE SCALE GENOMIC DNA]</scope>
    <source>
        <strain evidence="2 3">130c</strain>
    </source>
</reference>
<feature type="transmembrane region" description="Helical" evidence="1">
    <location>
        <begin position="157"/>
        <end position="179"/>
    </location>
</feature>